<reference evidence="1" key="1">
    <citation type="journal article" date="2019" name="bioRxiv">
        <title>The Genome of the Zebra Mussel, Dreissena polymorpha: A Resource for Invasive Species Research.</title>
        <authorList>
            <person name="McCartney M.A."/>
            <person name="Auch B."/>
            <person name="Kono T."/>
            <person name="Mallez S."/>
            <person name="Zhang Y."/>
            <person name="Obille A."/>
            <person name="Becker A."/>
            <person name="Abrahante J.E."/>
            <person name="Garbe J."/>
            <person name="Badalamenti J.P."/>
            <person name="Herman A."/>
            <person name="Mangelson H."/>
            <person name="Liachko I."/>
            <person name="Sullivan S."/>
            <person name="Sone E.D."/>
            <person name="Koren S."/>
            <person name="Silverstein K.A.T."/>
            <person name="Beckman K.B."/>
            <person name="Gohl D.M."/>
        </authorList>
    </citation>
    <scope>NUCLEOTIDE SEQUENCE</scope>
    <source>
        <strain evidence="1">Duluth1</strain>
        <tissue evidence="1">Whole animal</tissue>
    </source>
</reference>
<evidence type="ECO:0000313" key="2">
    <source>
        <dbReference type="Proteomes" id="UP000828390"/>
    </source>
</evidence>
<gene>
    <name evidence="1" type="ORF">DPMN_007497</name>
</gene>
<evidence type="ECO:0000313" key="1">
    <source>
        <dbReference type="EMBL" id="KAH3883538.1"/>
    </source>
</evidence>
<protein>
    <submittedName>
        <fullName evidence="1">Uncharacterized protein</fullName>
    </submittedName>
</protein>
<comment type="caution">
    <text evidence="1">The sequence shown here is derived from an EMBL/GenBank/DDBJ whole genome shotgun (WGS) entry which is preliminary data.</text>
</comment>
<dbReference type="AlphaFoldDB" id="A0A9D4MWB3"/>
<reference evidence="1" key="2">
    <citation type="submission" date="2020-11" db="EMBL/GenBank/DDBJ databases">
        <authorList>
            <person name="McCartney M.A."/>
            <person name="Auch B."/>
            <person name="Kono T."/>
            <person name="Mallez S."/>
            <person name="Becker A."/>
            <person name="Gohl D.M."/>
            <person name="Silverstein K.A.T."/>
            <person name="Koren S."/>
            <person name="Bechman K.B."/>
            <person name="Herman A."/>
            <person name="Abrahante J.E."/>
            <person name="Garbe J."/>
        </authorList>
    </citation>
    <scope>NUCLEOTIDE SEQUENCE</scope>
    <source>
        <strain evidence="1">Duluth1</strain>
        <tissue evidence="1">Whole animal</tissue>
    </source>
</reference>
<name>A0A9D4MWB3_DREPO</name>
<dbReference type="Proteomes" id="UP000828390">
    <property type="component" value="Unassembled WGS sequence"/>
</dbReference>
<accession>A0A9D4MWB3</accession>
<keyword evidence="2" id="KW-1185">Reference proteome</keyword>
<organism evidence="1 2">
    <name type="scientific">Dreissena polymorpha</name>
    <name type="common">Zebra mussel</name>
    <name type="synonym">Mytilus polymorpha</name>
    <dbReference type="NCBI Taxonomy" id="45954"/>
    <lineage>
        <taxon>Eukaryota</taxon>
        <taxon>Metazoa</taxon>
        <taxon>Spiralia</taxon>
        <taxon>Lophotrochozoa</taxon>
        <taxon>Mollusca</taxon>
        <taxon>Bivalvia</taxon>
        <taxon>Autobranchia</taxon>
        <taxon>Heteroconchia</taxon>
        <taxon>Euheterodonta</taxon>
        <taxon>Imparidentia</taxon>
        <taxon>Neoheterodontei</taxon>
        <taxon>Myida</taxon>
        <taxon>Dreissenoidea</taxon>
        <taxon>Dreissenidae</taxon>
        <taxon>Dreissena</taxon>
    </lineage>
</organism>
<dbReference type="EMBL" id="JAIWYP010000001">
    <property type="protein sequence ID" value="KAH3883538.1"/>
    <property type="molecule type" value="Genomic_DNA"/>
</dbReference>
<sequence>MFCKISHIKYLNNSCSCHFFVNFWIQQLTIIKAWPNGIVSENIDSQSAGARLCLSTPTTSTIISGNNTQSVLKVSDLGLTVSNFLLKHHTS</sequence>
<proteinExistence type="predicted"/>